<feature type="compositionally biased region" description="Basic and acidic residues" evidence="1">
    <location>
        <begin position="247"/>
        <end position="266"/>
    </location>
</feature>
<dbReference type="EMBL" id="UINC01051412">
    <property type="protein sequence ID" value="SVB65544.1"/>
    <property type="molecule type" value="Genomic_DNA"/>
</dbReference>
<organism evidence="3">
    <name type="scientific">marine metagenome</name>
    <dbReference type="NCBI Taxonomy" id="408172"/>
    <lineage>
        <taxon>unclassified sequences</taxon>
        <taxon>metagenomes</taxon>
        <taxon>ecological metagenomes</taxon>
    </lineage>
</organism>
<sequence>MPVRIYDIAKNLGITSKDVLAKAKELKITNARVASSSIDKITAEYLEDTIAKELKPAEAEPTVEETPTEEVAPTGPVIIVATEEEPEETVEEEAEAPESEESTEEPDAEETAEDQPEAESEPEKPSGPQVGQHVGFIDLGSQPVRREPRDRRVKKETKKPTTAIDAGKPDKVQKSAKPKYVTKPDAKVITLKPPIMVRELAAELNRKPFQLIADLMQLGVFANVNQAIDEPTAKQLCAKHGFKFEAKKRQRDADAPPPVQEKKLELDIEDDEKDLKPRPPVVTVMG</sequence>
<feature type="region of interest" description="Disordered" evidence="1">
    <location>
        <begin position="55"/>
        <end position="180"/>
    </location>
</feature>
<feature type="non-terminal residue" evidence="3">
    <location>
        <position position="286"/>
    </location>
</feature>
<feature type="region of interest" description="Disordered" evidence="1">
    <location>
        <begin position="247"/>
        <end position="286"/>
    </location>
</feature>
<dbReference type="Pfam" id="PF04760">
    <property type="entry name" value="IF2_N"/>
    <property type="match status" value="1"/>
</dbReference>
<evidence type="ECO:0000259" key="2">
    <source>
        <dbReference type="Pfam" id="PF04760"/>
    </source>
</evidence>
<evidence type="ECO:0000313" key="3">
    <source>
        <dbReference type="EMBL" id="SVB65544.1"/>
    </source>
</evidence>
<feature type="domain" description="Translation initiation factor IF-2 N-terminal" evidence="2">
    <location>
        <begin position="197"/>
        <end position="242"/>
    </location>
</feature>
<protein>
    <recommendedName>
        <fullName evidence="2">Translation initiation factor IF-2 N-terminal domain-containing protein</fullName>
    </recommendedName>
</protein>
<proteinExistence type="predicted"/>
<gene>
    <name evidence="3" type="ORF">METZ01_LOCUS218398</name>
</gene>
<dbReference type="AlphaFoldDB" id="A0A382FT43"/>
<name>A0A382FT43_9ZZZZ</name>
<reference evidence="3" key="1">
    <citation type="submission" date="2018-05" db="EMBL/GenBank/DDBJ databases">
        <authorList>
            <person name="Lanie J.A."/>
            <person name="Ng W.-L."/>
            <person name="Kazmierczak K.M."/>
            <person name="Andrzejewski T.M."/>
            <person name="Davidsen T.M."/>
            <person name="Wayne K.J."/>
            <person name="Tettelin H."/>
            <person name="Glass J.I."/>
            <person name="Rusch D."/>
            <person name="Podicherti R."/>
            <person name="Tsui H.-C.T."/>
            <person name="Winkler M.E."/>
        </authorList>
    </citation>
    <scope>NUCLEOTIDE SEQUENCE</scope>
</reference>
<feature type="compositionally biased region" description="Acidic residues" evidence="1">
    <location>
        <begin position="82"/>
        <end position="120"/>
    </location>
</feature>
<dbReference type="Gene3D" id="1.10.10.2480">
    <property type="match status" value="1"/>
</dbReference>
<evidence type="ECO:0000256" key="1">
    <source>
        <dbReference type="SAM" id="MobiDB-lite"/>
    </source>
</evidence>
<accession>A0A382FT43</accession>
<dbReference type="InterPro" id="IPR006847">
    <property type="entry name" value="IF2_N"/>
</dbReference>